<dbReference type="SUPFAM" id="SSF51069">
    <property type="entry name" value="Carbonic anhydrase"/>
    <property type="match status" value="1"/>
</dbReference>
<comment type="caution">
    <text evidence="3">The sequence shown here is derived from an EMBL/GenBank/DDBJ whole genome shotgun (WGS) entry which is preliminary data.</text>
</comment>
<dbReference type="PANTHER" id="PTHR18952:SF201">
    <property type="entry name" value="CARBONIC ANHYDRASE"/>
    <property type="match status" value="1"/>
</dbReference>
<dbReference type="AlphaFoldDB" id="A0AAD8IWV9"/>
<organism evidence="3 4">
    <name type="scientific">Heracleum sosnowskyi</name>
    <dbReference type="NCBI Taxonomy" id="360622"/>
    <lineage>
        <taxon>Eukaryota</taxon>
        <taxon>Viridiplantae</taxon>
        <taxon>Streptophyta</taxon>
        <taxon>Embryophyta</taxon>
        <taxon>Tracheophyta</taxon>
        <taxon>Spermatophyta</taxon>
        <taxon>Magnoliopsida</taxon>
        <taxon>eudicotyledons</taxon>
        <taxon>Gunneridae</taxon>
        <taxon>Pentapetalae</taxon>
        <taxon>asterids</taxon>
        <taxon>campanulids</taxon>
        <taxon>Apiales</taxon>
        <taxon>Apiaceae</taxon>
        <taxon>Apioideae</taxon>
        <taxon>apioid superclade</taxon>
        <taxon>Tordylieae</taxon>
        <taxon>Tordyliinae</taxon>
        <taxon>Heracleum</taxon>
    </lineage>
</organism>
<reference evidence="3" key="1">
    <citation type="submission" date="2023-02" db="EMBL/GenBank/DDBJ databases">
        <title>Genome of toxic invasive species Heracleum sosnowskyi carries increased number of genes despite the absence of recent whole-genome duplications.</title>
        <authorList>
            <person name="Schelkunov M."/>
            <person name="Shtratnikova V."/>
            <person name="Makarenko M."/>
            <person name="Klepikova A."/>
            <person name="Omelchenko D."/>
            <person name="Novikova G."/>
            <person name="Obukhova E."/>
            <person name="Bogdanov V."/>
            <person name="Penin A."/>
            <person name="Logacheva M."/>
        </authorList>
    </citation>
    <scope>NUCLEOTIDE SEQUENCE</scope>
    <source>
        <strain evidence="3">Hsosn_3</strain>
        <tissue evidence="3">Leaf</tissue>
    </source>
</reference>
<accession>A0AAD8IWV9</accession>
<name>A0AAD8IWV9_9APIA</name>
<dbReference type="EMBL" id="JAUIZM010000003">
    <property type="protein sequence ID" value="KAK1393607.1"/>
    <property type="molecule type" value="Genomic_DNA"/>
</dbReference>
<feature type="chain" id="PRO_5042273943" evidence="1">
    <location>
        <begin position="24"/>
        <end position="303"/>
    </location>
</feature>
<dbReference type="InterPro" id="IPR001148">
    <property type="entry name" value="CA_dom"/>
</dbReference>
<dbReference type="SMART" id="SM01057">
    <property type="entry name" value="Carb_anhydrase"/>
    <property type="match status" value="1"/>
</dbReference>
<keyword evidence="1" id="KW-0732">Signal</keyword>
<feature type="signal peptide" evidence="1">
    <location>
        <begin position="1"/>
        <end position="23"/>
    </location>
</feature>
<dbReference type="PANTHER" id="PTHR18952">
    <property type="entry name" value="CARBONIC ANHYDRASE"/>
    <property type="match status" value="1"/>
</dbReference>
<proteinExistence type="predicted"/>
<evidence type="ECO:0000313" key="4">
    <source>
        <dbReference type="Proteomes" id="UP001237642"/>
    </source>
</evidence>
<dbReference type="CDD" id="cd03124">
    <property type="entry name" value="alpha_CA_prokaryotic_like"/>
    <property type="match status" value="1"/>
</dbReference>
<reference evidence="3" key="2">
    <citation type="submission" date="2023-05" db="EMBL/GenBank/DDBJ databases">
        <authorList>
            <person name="Schelkunov M.I."/>
        </authorList>
    </citation>
    <scope>NUCLEOTIDE SEQUENCE</scope>
    <source>
        <strain evidence="3">Hsosn_3</strain>
        <tissue evidence="3">Leaf</tissue>
    </source>
</reference>
<feature type="domain" description="Alpha-carbonic anhydrase" evidence="2">
    <location>
        <begin position="33"/>
        <end position="266"/>
    </location>
</feature>
<dbReference type="InterPro" id="IPR023561">
    <property type="entry name" value="Carbonic_anhydrase_a-class"/>
</dbReference>
<evidence type="ECO:0000313" key="3">
    <source>
        <dbReference type="EMBL" id="KAK1393607.1"/>
    </source>
</evidence>
<dbReference type="InterPro" id="IPR036398">
    <property type="entry name" value="CA_dom_sf"/>
</dbReference>
<dbReference type="GO" id="GO:0006730">
    <property type="term" value="P:one-carbon metabolic process"/>
    <property type="evidence" value="ECO:0007669"/>
    <property type="project" value="TreeGrafter"/>
</dbReference>
<dbReference type="GO" id="GO:0008270">
    <property type="term" value="F:zinc ion binding"/>
    <property type="evidence" value="ECO:0007669"/>
    <property type="project" value="InterPro"/>
</dbReference>
<protein>
    <submittedName>
        <fullName evidence="3">Carbonic anhydrase</fullName>
    </submittedName>
</protein>
<keyword evidence="4" id="KW-1185">Reference proteome</keyword>
<dbReference type="Gene3D" id="3.10.200.10">
    <property type="entry name" value="Alpha carbonic anhydrase"/>
    <property type="match status" value="1"/>
</dbReference>
<dbReference type="Proteomes" id="UP001237642">
    <property type="component" value="Unassembled WGS sequence"/>
</dbReference>
<evidence type="ECO:0000256" key="1">
    <source>
        <dbReference type="SAM" id="SignalP"/>
    </source>
</evidence>
<evidence type="ECO:0000259" key="2">
    <source>
        <dbReference type="PROSITE" id="PS51144"/>
    </source>
</evidence>
<dbReference type="Pfam" id="PF00194">
    <property type="entry name" value="Carb_anhydrase"/>
    <property type="match status" value="1"/>
</dbReference>
<gene>
    <name evidence="3" type="ORF">POM88_012663</name>
</gene>
<sequence>MKSIFIVGHVILVVILHAQINQAQELGRFSAETEYNYDESSGRGPSQWGYLNPNWTLCNKGKMQSPVDLTNVRVEIVPDWEQVYAQHQPSFTTLVNRGHDIALEWIGDAGSIEINGMEYQLRQYHWHVPSEHTVYGVRYELERHAVHVNEETNNIAVLSVLYRIGRKDPFLKQLTRYLKAMVELNINETSPGMIDPNDFARDDDSFYRYTGSLTTPPCSEGVTWTIQNKIRTVSGRQLDLLLDAVHGKENARPLQPINRRRIYLYIPCFWADWTSIFSSKKMDWSIIFTPLEYLQRKLFSAAG</sequence>
<dbReference type="GO" id="GO:0004089">
    <property type="term" value="F:carbonate dehydratase activity"/>
    <property type="evidence" value="ECO:0007669"/>
    <property type="project" value="InterPro"/>
</dbReference>
<dbReference type="InterPro" id="IPR041891">
    <property type="entry name" value="Alpha_CA_prokaryot-like"/>
</dbReference>
<dbReference type="PROSITE" id="PS51144">
    <property type="entry name" value="ALPHA_CA_2"/>
    <property type="match status" value="1"/>
</dbReference>